<dbReference type="PANTHER" id="PTHR43280">
    <property type="entry name" value="ARAC-FAMILY TRANSCRIPTIONAL REGULATOR"/>
    <property type="match status" value="1"/>
</dbReference>
<accession>A0A0P0CRK8</accession>
<keyword evidence="4" id="KW-1133">Transmembrane helix</keyword>
<feature type="transmembrane region" description="Helical" evidence="4">
    <location>
        <begin position="6"/>
        <end position="25"/>
    </location>
</feature>
<dbReference type="SUPFAM" id="SSF46689">
    <property type="entry name" value="Homeodomain-like"/>
    <property type="match status" value="1"/>
</dbReference>
<feature type="transmembrane region" description="Helical" evidence="4">
    <location>
        <begin position="170"/>
        <end position="192"/>
    </location>
</feature>
<keyword evidence="4" id="KW-0472">Membrane</keyword>
<feature type="transmembrane region" description="Helical" evidence="4">
    <location>
        <begin position="32"/>
        <end position="51"/>
    </location>
</feature>
<dbReference type="GO" id="GO:0003700">
    <property type="term" value="F:DNA-binding transcription factor activity"/>
    <property type="evidence" value="ECO:0007669"/>
    <property type="project" value="InterPro"/>
</dbReference>
<dbReference type="PROSITE" id="PS00041">
    <property type="entry name" value="HTH_ARAC_FAMILY_1"/>
    <property type="match status" value="1"/>
</dbReference>
<dbReference type="InterPro" id="IPR018062">
    <property type="entry name" value="HTH_AraC-typ_CS"/>
</dbReference>
<gene>
    <name evidence="6" type="ORF">APS56_10160</name>
</gene>
<keyword evidence="2" id="KW-0238">DNA-binding</keyword>
<feature type="transmembrane region" description="Helical" evidence="4">
    <location>
        <begin position="71"/>
        <end position="88"/>
    </location>
</feature>
<evidence type="ECO:0000256" key="2">
    <source>
        <dbReference type="ARBA" id="ARBA00023125"/>
    </source>
</evidence>
<organism evidence="6 7">
    <name type="scientific">Pseudalgibacter alginicilyticus</name>
    <dbReference type="NCBI Taxonomy" id="1736674"/>
    <lineage>
        <taxon>Bacteria</taxon>
        <taxon>Pseudomonadati</taxon>
        <taxon>Bacteroidota</taxon>
        <taxon>Flavobacteriia</taxon>
        <taxon>Flavobacteriales</taxon>
        <taxon>Flavobacteriaceae</taxon>
        <taxon>Pseudalgibacter</taxon>
    </lineage>
</organism>
<dbReference type="SMART" id="SM00342">
    <property type="entry name" value="HTH_ARAC"/>
    <property type="match status" value="1"/>
</dbReference>
<feature type="transmembrane region" description="Helical" evidence="4">
    <location>
        <begin position="212"/>
        <end position="232"/>
    </location>
</feature>
<feature type="transmembrane region" description="Helical" evidence="4">
    <location>
        <begin position="130"/>
        <end position="150"/>
    </location>
</feature>
<dbReference type="EMBL" id="CP012898">
    <property type="protein sequence ID" value="ALJ05460.1"/>
    <property type="molecule type" value="Genomic_DNA"/>
</dbReference>
<evidence type="ECO:0000313" key="7">
    <source>
        <dbReference type="Proteomes" id="UP000057981"/>
    </source>
</evidence>
<evidence type="ECO:0000259" key="5">
    <source>
        <dbReference type="PROSITE" id="PS01124"/>
    </source>
</evidence>
<dbReference type="Gene3D" id="1.10.10.60">
    <property type="entry name" value="Homeodomain-like"/>
    <property type="match status" value="1"/>
</dbReference>
<name>A0A0P0CRK8_9FLAO</name>
<dbReference type="GO" id="GO:0043565">
    <property type="term" value="F:sequence-specific DNA binding"/>
    <property type="evidence" value="ECO:0007669"/>
    <property type="project" value="InterPro"/>
</dbReference>
<dbReference type="PROSITE" id="PS01124">
    <property type="entry name" value="HTH_ARAC_FAMILY_2"/>
    <property type="match status" value="1"/>
</dbReference>
<dbReference type="AlphaFoldDB" id="A0A0P0CRK8"/>
<keyword evidence="7" id="KW-1185">Reference proteome</keyword>
<sequence>MYHLFINSALIFVGVLGLFVMSLMLFSYRSNIFANIYLIIIFITCSIRNIFIGLSEVTDIDTIFTSKHISPFYLIVVPALYLYFKSLVKDYKYIQKNVLAHFIYPILNLILNVLQEYFPTLKHPIIENIRFVSLIVFILFYMLMSFKTLYNNIWKKNSINLIEKRHFQLIKNWTLFLFIISVLLFIRILYSISLEKISDRLFQGKSYSSLTLIPWLFIYGKILISPEILYGYPKLKKRVAYLQNQVTLNDHIWVFDSINISNLQDKKLSSTIEERILPYISDIENYVNKEHPFRDSKLTFSDFAKTINIPASHLNYIFKYHSVVTYVEYRNYCRIKDALKYIDHGTLSTLTLEGLANKVGFSSYNSFFTAFKKQTDLAPKEYLTQQNKLVLKN</sequence>
<keyword evidence="3" id="KW-0804">Transcription</keyword>
<evidence type="ECO:0000313" key="6">
    <source>
        <dbReference type="EMBL" id="ALJ05460.1"/>
    </source>
</evidence>
<proteinExistence type="predicted"/>
<keyword evidence="4" id="KW-0812">Transmembrane</keyword>
<evidence type="ECO:0000256" key="3">
    <source>
        <dbReference type="ARBA" id="ARBA00023163"/>
    </source>
</evidence>
<dbReference type="Proteomes" id="UP000057981">
    <property type="component" value="Chromosome"/>
</dbReference>
<feature type="transmembrane region" description="Helical" evidence="4">
    <location>
        <begin position="100"/>
        <end position="118"/>
    </location>
</feature>
<reference evidence="6 7" key="1">
    <citation type="submission" date="2015-10" db="EMBL/GenBank/DDBJ databases">
        <authorList>
            <person name="Gilbert D.G."/>
        </authorList>
    </citation>
    <scope>NUCLEOTIDE SEQUENCE [LARGE SCALE GENOMIC DNA]</scope>
    <source>
        <strain evidence="7">HZ-22</strain>
    </source>
</reference>
<keyword evidence="1" id="KW-0805">Transcription regulation</keyword>
<dbReference type="Pfam" id="PF12833">
    <property type="entry name" value="HTH_18"/>
    <property type="match status" value="1"/>
</dbReference>
<protein>
    <recommendedName>
        <fullName evidence="5">HTH araC/xylS-type domain-containing protein</fullName>
    </recommendedName>
</protein>
<evidence type="ECO:0000256" key="1">
    <source>
        <dbReference type="ARBA" id="ARBA00023015"/>
    </source>
</evidence>
<evidence type="ECO:0000256" key="4">
    <source>
        <dbReference type="SAM" id="Phobius"/>
    </source>
</evidence>
<dbReference type="KEGG" id="ahz:APS56_10160"/>
<dbReference type="PANTHER" id="PTHR43280:SF28">
    <property type="entry name" value="HTH-TYPE TRANSCRIPTIONAL ACTIVATOR RHAS"/>
    <property type="match status" value="1"/>
</dbReference>
<dbReference type="InterPro" id="IPR009057">
    <property type="entry name" value="Homeodomain-like_sf"/>
</dbReference>
<dbReference type="InterPro" id="IPR018060">
    <property type="entry name" value="HTH_AraC"/>
</dbReference>
<feature type="domain" description="HTH araC/xylS-type" evidence="5">
    <location>
        <begin position="281"/>
        <end position="385"/>
    </location>
</feature>